<proteinExistence type="predicted"/>
<organism evidence="1 2">
    <name type="scientific">Antarcticibacterium arcticum</name>
    <dbReference type="NCBI Taxonomy" id="2585771"/>
    <lineage>
        <taxon>Bacteria</taxon>
        <taxon>Pseudomonadati</taxon>
        <taxon>Bacteroidota</taxon>
        <taxon>Flavobacteriia</taxon>
        <taxon>Flavobacteriales</taxon>
        <taxon>Flavobacteriaceae</taxon>
        <taxon>Antarcticibacterium</taxon>
    </lineage>
</organism>
<dbReference type="Proteomes" id="UP000321954">
    <property type="component" value="Chromosome"/>
</dbReference>
<evidence type="ECO:0000313" key="2">
    <source>
        <dbReference type="Proteomes" id="UP000321954"/>
    </source>
</evidence>
<evidence type="ECO:0008006" key="3">
    <source>
        <dbReference type="Google" id="ProtNLM"/>
    </source>
</evidence>
<name>A0A5B8YK22_9FLAO</name>
<dbReference type="PROSITE" id="PS51257">
    <property type="entry name" value="PROKAR_LIPOPROTEIN"/>
    <property type="match status" value="1"/>
</dbReference>
<sequence>MMRKTTILILAFLGCIPGINGQQSNRDVMEMPIDHEEVFVHYNTGFLIPGETLYYKFYCRNSRTKQLSTLSKVGYLELVDAEKNIIFKHKIALNDGHGQGDFFVPTSIASGNYKLIAYTRRMIVGPKEIFFEGNLSIVNPFQNEQQDLFSSSFSALKNTEANNLPTPSEQKSTHVAGRLEIQLENRLFEKRSNVNLVINHNSRNLTSTGVFSLSVRKIEDLEVVPRYTAQNYPSVINKRSIAFPVQLPELRGQLISGRILTNSMNEGDTGLNNKIVALSIPGDAFFLRLVKTNAMGRFTLNLENNDFVPRTFLQVLGEDRGKYTIVIDPDPSINYTSLEFEPLHLPVSFKDRIMEHSIYRQIENSYLEVKQDSLLWNGKSYPFYGVLPEVYHLDEFTRFKSLNEVFIEIVKMVRIRRMGGNPRLEIVGSFNEPTGANLIPLVMVDGVLLQDHSEIIDYDARKIKTIQVLREKYFMGPQVYRGIISFETIGGDFFDVMKKEFISDTEMVRPQQNKIYFSPSYQNLDYLQNRVPDFRLQLLWNPNFSLTNRATNVEFYTSDVPGEYEISIEGFTEDGTAVSLKEIIRVH</sequence>
<keyword evidence="2" id="KW-1185">Reference proteome</keyword>
<protein>
    <recommendedName>
        <fullName evidence="3">Macroglobulin domain-containing protein</fullName>
    </recommendedName>
</protein>
<dbReference type="OrthoDB" id="679547at2"/>
<dbReference type="KEGG" id="anp:FK178_09690"/>
<reference evidence="1 2" key="1">
    <citation type="submission" date="2019-08" db="EMBL/GenBank/DDBJ databases">
        <title>Antarcticibacterium arcticum sp. nov., a bacterium isolated from marine sediment of the Canadian Beaufort Sea.</title>
        <authorList>
            <person name="Lee Y.M."/>
            <person name="Baek K."/>
            <person name="Lee D.-H."/>
            <person name="Shin S.C."/>
            <person name="Jin Y.K."/>
            <person name="Park Y."/>
        </authorList>
    </citation>
    <scope>NUCLEOTIDE SEQUENCE [LARGE SCALE GENOMIC DNA]</scope>
    <source>
        <strain evidence="1 2">PAMC 28998</strain>
    </source>
</reference>
<evidence type="ECO:0000313" key="1">
    <source>
        <dbReference type="EMBL" id="QED37981.1"/>
    </source>
</evidence>
<dbReference type="EMBL" id="CP042476">
    <property type="protein sequence ID" value="QED37981.1"/>
    <property type="molecule type" value="Genomic_DNA"/>
</dbReference>
<dbReference type="AlphaFoldDB" id="A0A5B8YK22"/>
<dbReference type="RefSeq" id="WP_146834180.1">
    <property type="nucleotide sequence ID" value="NZ_CP042476.1"/>
</dbReference>
<accession>A0A5B8YK22</accession>
<gene>
    <name evidence="1" type="ORF">FK178_09690</name>
</gene>